<gene>
    <name evidence="6" type="ORF">Metal_1281</name>
</gene>
<dbReference type="PROSITE" id="PS00012">
    <property type="entry name" value="PHOSPHOPANTETHEINE"/>
    <property type="match status" value="1"/>
</dbReference>
<comment type="similarity">
    <text evidence="2">Belongs to the ATP-dependent AMP-binding enzyme family.</text>
</comment>
<reference evidence="6 7" key="1">
    <citation type="journal article" date="2013" name="Genome Announc.">
        <title>Genome Sequence of the Obligate Gammaproteobacterial Methanotroph Methylomicrobium album Strain BG8.</title>
        <authorList>
            <person name="Kits K.D."/>
            <person name="Kalyuzhnaya M.G."/>
            <person name="Klotz M.G."/>
            <person name="Jetten M.S."/>
            <person name="Op den Camp H.J."/>
            <person name="Vuilleumier S."/>
            <person name="Bringel F."/>
            <person name="Dispirito A.A."/>
            <person name="Murrell J.C."/>
            <person name="Bruce D."/>
            <person name="Cheng J.F."/>
            <person name="Copeland A."/>
            <person name="Goodwin L."/>
            <person name="Hauser L."/>
            <person name="Lajus A."/>
            <person name="Land M.L."/>
            <person name="Lapidus A."/>
            <person name="Lucas S."/>
            <person name="Medigue C."/>
            <person name="Pitluck S."/>
            <person name="Woyke T."/>
            <person name="Zeytun A."/>
            <person name="Stein L.Y."/>
        </authorList>
    </citation>
    <scope>NUCLEOTIDE SEQUENCE [LARGE SCALE GENOMIC DNA]</scope>
    <source>
        <strain evidence="6 7">BG8</strain>
    </source>
</reference>
<dbReference type="Pfam" id="PF00975">
    <property type="entry name" value="Thioesterase"/>
    <property type="match status" value="1"/>
</dbReference>
<dbReference type="NCBIfam" id="TIGR01733">
    <property type="entry name" value="AA-adenyl-dom"/>
    <property type="match status" value="1"/>
</dbReference>
<dbReference type="Gene3D" id="3.30.300.30">
    <property type="match status" value="1"/>
</dbReference>
<dbReference type="InterPro" id="IPR000873">
    <property type="entry name" value="AMP-dep_synth/lig_dom"/>
</dbReference>
<keyword evidence="7" id="KW-1185">Reference proteome</keyword>
<dbReference type="SUPFAM" id="SSF53474">
    <property type="entry name" value="alpha/beta-Hydrolases"/>
    <property type="match status" value="1"/>
</dbReference>
<keyword evidence="3" id="KW-0596">Phosphopantetheine</keyword>
<dbReference type="FunFam" id="2.30.38.10:FF:000001">
    <property type="entry name" value="Non-ribosomal peptide synthetase PvdI"/>
    <property type="match status" value="1"/>
</dbReference>
<dbReference type="GO" id="GO:0031177">
    <property type="term" value="F:phosphopantetheine binding"/>
    <property type="evidence" value="ECO:0007669"/>
    <property type="project" value="InterPro"/>
</dbReference>
<dbReference type="Gene3D" id="3.40.50.1820">
    <property type="entry name" value="alpha/beta hydrolase"/>
    <property type="match status" value="1"/>
</dbReference>
<dbReference type="Pfam" id="PF13193">
    <property type="entry name" value="AMP-binding_C"/>
    <property type="match status" value="1"/>
</dbReference>
<proteinExistence type="inferred from homology"/>
<dbReference type="InterPro" id="IPR001031">
    <property type="entry name" value="Thioesterase"/>
</dbReference>
<comment type="cofactor">
    <cofactor evidence="1">
        <name>pantetheine 4'-phosphate</name>
        <dbReference type="ChEBI" id="CHEBI:47942"/>
    </cofactor>
</comment>
<feature type="domain" description="Carrier" evidence="5">
    <location>
        <begin position="1045"/>
        <end position="1120"/>
    </location>
</feature>
<dbReference type="SUPFAM" id="SSF56801">
    <property type="entry name" value="Acetyl-CoA synthetase-like"/>
    <property type="match status" value="1"/>
</dbReference>
<dbReference type="Pfam" id="PF00501">
    <property type="entry name" value="AMP-binding"/>
    <property type="match status" value="1"/>
</dbReference>
<dbReference type="GO" id="GO:0043041">
    <property type="term" value="P:amino acid activation for nonribosomal peptide biosynthetic process"/>
    <property type="evidence" value="ECO:0007669"/>
    <property type="project" value="TreeGrafter"/>
</dbReference>
<evidence type="ECO:0000256" key="3">
    <source>
        <dbReference type="ARBA" id="ARBA00022450"/>
    </source>
</evidence>
<dbReference type="SMART" id="SM00823">
    <property type="entry name" value="PKS_PP"/>
    <property type="match status" value="1"/>
</dbReference>
<evidence type="ECO:0000256" key="2">
    <source>
        <dbReference type="ARBA" id="ARBA00006432"/>
    </source>
</evidence>
<dbReference type="Gene3D" id="3.30.559.10">
    <property type="entry name" value="Chloramphenicol acetyltransferase-like domain"/>
    <property type="match status" value="1"/>
</dbReference>
<dbReference type="PANTHER" id="PTHR45527:SF1">
    <property type="entry name" value="FATTY ACID SYNTHASE"/>
    <property type="match status" value="1"/>
</dbReference>
<dbReference type="FunFam" id="3.30.559.10:FF:000012">
    <property type="entry name" value="Non-ribosomal peptide synthetase"/>
    <property type="match status" value="1"/>
</dbReference>
<dbReference type="InterPro" id="IPR020806">
    <property type="entry name" value="PKS_PP-bd"/>
</dbReference>
<dbReference type="FunFam" id="3.40.50.12780:FF:000012">
    <property type="entry name" value="Non-ribosomal peptide synthetase"/>
    <property type="match status" value="1"/>
</dbReference>
<dbReference type="SUPFAM" id="SSF52777">
    <property type="entry name" value="CoA-dependent acyltransferases"/>
    <property type="match status" value="2"/>
</dbReference>
<dbReference type="SUPFAM" id="SSF47336">
    <property type="entry name" value="ACP-like"/>
    <property type="match status" value="1"/>
</dbReference>
<dbReference type="InterPro" id="IPR045851">
    <property type="entry name" value="AMP-bd_C_sf"/>
</dbReference>
<dbReference type="GO" id="GO:0005829">
    <property type="term" value="C:cytosol"/>
    <property type="evidence" value="ECO:0007669"/>
    <property type="project" value="TreeGrafter"/>
</dbReference>
<sequence length="1399" mass="155811">MMLTELLADLRALNVHLYVEDGALKCKAPRNVLTDQIKNHLRVRKNELIEVLSQAGKYNEISIKPAPGTDSIALSYAQQRLWFLDQLAPNNAFYNVPLALRLNGKLNTAALEQSLNEIIRRHQSLRTIFIGVNGQAEQVITEQFKLPLACVDLTGLPDQARPLALLNLSRLEAEKPFVLSTGPLLRALLIELFNDSNKQEHILLITLHHIVSDGWSSEILMRELVALYQVFSEGKVSPLAELAIQYADFAYWQRQWLVGDVLQRQIDYWRKQLHAAPTAIELPTDRPRPPVMSYRGANYRFSIPFELAKQIYALNRSHDATLFMTLLAAFNVLLFRYSHQQDLCIGTPVANRNRLELEGLIGFFVNTLVLRTDLSGGPSFIDLLSRVRRTVLEAQNHQDLPFEQLVEVLQPERNMSHSPLFQVMFTLQNAVRHSPELSGLGISAVEKESCIAKFDLTLHIHEQKSGLLNGIIEYNTDLFDYDTIARLAEHYLILLQGIVDNPDGRLSELPLLTKAERQQILIEFNATAMDYSDDCLIQQLFERQVEKTPDAIAVVFEDESLTYKDLNRRGNQVAHHLLALGIRPDDRVAICAERGLDMVIGLLGILKSGAAYIPLDPSYPCERLAYMLGDSKPVAILSQSGVQKSLMNLAVPVVLLDALALFAEQPAGNPDPQMLGLMSSHLAYIIYTSGSTGQPKGVMVAHGNMVNFLCAMSKVPGMTCSDSLLAVTTLSFDIAGLELFLPLINGAKVILASRANAADPVFLQQTIAQAGITIMQATPATWRLLLSGGWQGASGLKALCGGEALTLDLSTQLKARVGELWNMYGPTETTVWSTCRLIDAERTESYPCESVGRPIGNTQIYILDAQLQPVPLRVSGEIYIGGAGVARGYLNQPGLTAERFIRDSFGTNAESNARLYKTGDLGRWLPDGNIEYIGRNDFQVKIRGFRIELGEIEAHLTACSGVREAIVIVREDNPEDKRLVAYLIAHEGIELAVADLRAQLATGLADYMIPSAFVSLSAFPLTPNGKLDRKALPAPNFCEQKHYVAPRTAIEEILTSIWAELLNIEKIGVEDNFFELGGNSLLAVKLAHTIQSVLGGNLDLVALFQAPTIEEFAKRLADEATTVLSPLVALKSSGTRPPLYCIDPGGYIFEYKTLAQAMNHQQPVYGIDSRSLLLNPTRQYESFVDAAEYYVQAILRHQSEGPYYLLGWSMGGAIALIIAQILESRGHNVAFVGLLDTQIKSFVQADEDAGLLMRYARYLNPDELKAFEQIDDDTREEFQIFLSTLPLDEQLEQVILWASKQGCLHRNLPVSLMKLQFIVAENSLRLINAHQWGFIKAPIYAWWASDTLKRYGRIPEDWHLYSTGIVINEEIESNHMDIIKNQQLHNNLGEILKNSQTPL</sequence>
<dbReference type="CDD" id="cd19531">
    <property type="entry name" value="LCL_NRPS-like"/>
    <property type="match status" value="1"/>
</dbReference>
<dbReference type="Proteomes" id="UP000005090">
    <property type="component" value="Chromosome"/>
</dbReference>
<dbReference type="InterPro" id="IPR044894">
    <property type="entry name" value="TubC_N_sf"/>
</dbReference>
<evidence type="ECO:0000313" key="7">
    <source>
        <dbReference type="Proteomes" id="UP000005090"/>
    </source>
</evidence>
<keyword evidence="4" id="KW-0597">Phosphoprotein</keyword>
<dbReference type="InterPro" id="IPR010071">
    <property type="entry name" value="AA_adenyl_dom"/>
</dbReference>
<dbReference type="GO" id="GO:0003824">
    <property type="term" value="F:catalytic activity"/>
    <property type="evidence" value="ECO:0007669"/>
    <property type="project" value="InterPro"/>
</dbReference>
<dbReference type="FunFam" id="3.30.300.30:FF:000010">
    <property type="entry name" value="Enterobactin synthetase component F"/>
    <property type="match status" value="1"/>
</dbReference>
<dbReference type="InterPro" id="IPR020845">
    <property type="entry name" value="AMP-binding_CS"/>
</dbReference>
<dbReference type="InterPro" id="IPR029058">
    <property type="entry name" value="AB_hydrolase_fold"/>
</dbReference>
<dbReference type="CDD" id="cd12116">
    <property type="entry name" value="A_NRPS_Ta1_like"/>
    <property type="match status" value="1"/>
</dbReference>
<dbReference type="Gene3D" id="2.30.38.10">
    <property type="entry name" value="Luciferase, Domain 3"/>
    <property type="match status" value="1"/>
</dbReference>
<dbReference type="Pfam" id="PF00668">
    <property type="entry name" value="Condensation"/>
    <property type="match status" value="1"/>
</dbReference>
<dbReference type="InterPro" id="IPR036736">
    <property type="entry name" value="ACP-like_sf"/>
</dbReference>
<dbReference type="RefSeq" id="WP_005370697.1">
    <property type="nucleotide sequence ID" value="NZ_CM001475.1"/>
</dbReference>
<dbReference type="FunFam" id="1.10.1200.10:FF:000005">
    <property type="entry name" value="Nonribosomal peptide synthetase 1"/>
    <property type="match status" value="1"/>
</dbReference>
<evidence type="ECO:0000259" key="5">
    <source>
        <dbReference type="PROSITE" id="PS50075"/>
    </source>
</evidence>
<dbReference type="STRING" id="686340.Metal_1281"/>
<dbReference type="PROSITE" id="PS50075">
    <property type="entry name" value="CARRIER"/>
    <property type="match status" value="1"/>
</dbReference>
<organism evidence="6 7">
    <name type="scientific">Methylomicrobium album BG8</name>
    <dbReference type="NCBI Taxonomy" id="686340"/>
    <lineage>
        <taxon>Bacteria</taxon>
        <taxon>Pseudomonadati</taxon>
        <taxon>Pseudomonadota</taxon>
        <taxon>Gammaproteobacteria</taxon>
        <taxon>Methylococcales</taxon>
        <taxon>Methylococcaceae</taxon>
        <taxon>Methylomicrobium</taxon>
    </lineage>
</organism>
<name>H8GJ91_METAL</name>
<dbReference type="InterPro" id="IPR001242">
    <property type="entry name" value="Condensation_dom"/>
</dbReference>
<dbReference type="EMBL" id="CM001475">
    <property type="protein sequence ID" value="EIC29081.1"/>
    <property type="molecule type" value="Genomic_DNA"/>
</dbReference>
<accession>H8GJ91</accession>
<dbReference type="InterPro" id="IPR009081">
    <property type="entry name" value="PP-bd_ACP"/>
</dbReference>
<dbReference type="HOGENOM" id="CLU_000022_2_13_6"/>
<dbReference type="Gene3D" id="3.40.50.980">
    <property type="match status" value="2"/>
</dbReference>
<dbReference type="InterPro" id="IPR006162">
    <property type="entry name" value="Ppantetheine_attach_site"/>
</dbReference>
<dbReference type="Gene3D" id="1.10.10.1830">
    <property type="entry name" value="Non-ribosomal peptide synthase, adenylation domain"/>
    <property type="match status" value="1"/>
</dbReference>
<protein>
    <submittedName>
        <fullName evidence="6">Amino acid adenylation enzyme/thioester reductase family protein</fullName>
    </submittedName>
</protein>
<dbReference type="FunFam" id="3.40.50.980:FF:000001">
    <property type="entry name" value="Non-ribosomal peptide synthetase"/>
    <property type="match status" value="1"/>
</dbReference>
<dbReference type="GO" id="GO:0044550">
    <property type="term" value="P:secondary metabolite biosynthetic process"/>
    <property type="evidence" value="ECO:0007669"/>
    <property type="project" value="UniProtKB-ARBA"/>
</dbReference>
<dbReference type="eggNOG" id="COG1020">
    <property type="taxonomic scope" value="Bacteria"/>
</dbReference>
<evidence type="ECO:0000256" key="1">
    <source>
        <dbReference type="ARBA" id="ARBA00001957"/>
    </source>
</evidence>
<dbReference type="InterPro" id="IPR041464">
    <property type="entry name" value="TubC_N"/>
</dbReference>
<dbReference type="PROSITE" id="PS00455">
    <property type="entry name" value="AMP_BINDING"/>
    <property type="match status" value="1"/>
</dbReference>
<dbReference type="Gene3D" id="3.30.559.30">
    <property type="entry name" value="Nonribosomal peptide synthetase, condensation domain"/>
    <property type="match status" value="1"/>
</dbReference>
<dbReference type="InterPro" id="IPR023213">
    <property type="entry name" value="CAT-like_dom_sf"/>
</dbReference>
<evidence type="ECO:0000256" key="4">
    <source>
        <dbReference type="ARBA" id="ARBA00022553"/>
    </source>
</evidence>
<dbReference type="PANTHER" id="PTHR45527">
    <property type="entry name" value="NONRIBOSOMAL PEPTIDE SYNTHETASE"/>
    <property type="match status" value="1"/>
</dbReference>
<dbReference type="Pfam" id="PF18563">
    <property type="entry name" value="TubC_N"/>
    <property type="match status" value="1"/>
</dbReference>
<evidence type="ECO:0000313" key="6">
    <source>
        <dbReference type="EMBL" id="EIC29081.1"/>
    </source>
</evidence>
<dbReference type="InterPro" id="IPR025110">
    <property type="entry name" value="AMP-bd_C"/>
</dbReference>
<dbReference type="Pfam" id="PF00550">
    <property type="entry name" value="PP-binding"/>
    <property type="match status" value="1"/>
</dbReference>